<accession>A0A8J4BS76</accession>
<dbReference type="SUPFAM" id="SSF52833">
    <property type="entry name" value="Thioredoxin-like"/>
    <property type="match status" value="1"/>
</dbReference>
<keyword evidence="2" id="KW-0106">Calcium</keyword>
<keyword evidence="6" id="KW-1185">Reference proteome</keyword>
<evidence type="ECO:0008006" key="7">
    <source>
        <dbReference type="Google" id="ProtNLM"/>
    </source>
</evidence>
<dbReference type="Pfam" id="PF00085">
    <property type="entry name" value="Thioredoxin"/>
    <property type="match status" value="1"/>
</dbReference>
<feature type="non-terminal residue" evidence="5">
    <location>
        <position position="1"/>
    </location>
</feature>
<feature type="domain" description="EF-hand" evidence="3">
    <location>
        <begin position="135"/>
        <end position="170"/>
    </location>
</feature>
<reference evidence="5" key="1">
    <citation type="journal article" date="2021" name="Proc. Natl. Acad. Sci. U.S.A.">
        <title>Three genomes in the algal genus Volvox reveal the fate of a haploid sex-determining region after a transition to homothallism.</title>
        <authorList>
            <person name="Yamamoto K."/>
            <person name="Hamaji T."/>
            <person name="Kawai-Toyooka H."/>
            <person name="Matsuzaki R."/>
            <person name="Takahashi F."/>
            <person name="Nishimura Y."/>
            <person name="Kawachi M."/>
            <person name="Noguchi H."/>
            <person name="Minakuchi Y."/>
            <person name="Umen J.G."/>
            <person name="Toyoda A."/>
            <person name="Nozaki H."/>
        </authorList>
    </citation>
    <scope>NUCLEOTIDE SEQUENCE</scope>
    <source>
        <strain evidence="5">NIES-3780</strain>
    </source>
</reference>
<dbReference type="SMART" id="SM00054">
    <property type="entry name" value="EFh"/>
    <property type="match status" value="4"/>
</dbReference>
<dbReference type="InterPro" id="IPR036249">
    <property type="entry name" value="Thioredoxin-like_sf"/>
</dbReference>
<dbReference type="Gene3D" id="3.40.30.10">
    <property type="entry name" value="Glutaredoxin"/>
    <property type="match status" value="1"/>
</dbReference>
<dbReference type="InterPro" id="IPR011992">
    <property type="entry name" value="EF-hand-dom_pair"/>
</dbReference>
<keyword evidence="1" id="KW-0677">Repeat</keyword>
<dbReference type="EMBL" id="BNCO01000082">
    <property type="protein sequence ID" value="GIL66160.1"/>
    <property type="molecule type" value="Genomic_DNA"/>
</dbReference>
<feature type="domain" description="EF-hand" evidence="3">
    <location>
        <begin position="90"/>
        <end position="125"/>
    </location>
</feature>
<dbReference type="GO" id="GO:0005509">
    <property type="term" value="F:calcium ion binding"/>
    <property type="evidence" value="ECO:0007669"/>
    <property type="project" value="InterPro"/>
</dbReference>
<protein>
    <recommendedName>
        <fullName evidence="7">Calmodulin</fullName>
    </recommendedName>
</protein>
<evidence type="ECO:0000313" key="5">
    <source>
        <dbReference type="EMBL" id="GIL66160.1"/>
    </source>
</evidence>
<evidence type="ECO:0000259" key="4">
    <source>
        <dbReference type="PROSITE" id="PS51352"/>
    </source>
</evidence>
<sequence>RQDRIVGFFEGVFCVRTRLSAATLRQRSTSSIMIASSLRTAFSIAKAGRVSTRATAVASSLAPRHGVTRRFTRLVPRAEVEGVMDEDSKAKMEALMTRFKMADVDGNGFIDREELRNLLESMESGEVYLLSQHWLPEEELNGVMATYDTNKDGVISFEEFKQIVYDGILLEGTLAEYEGAFKAVDKSGNGTIGATELGQLFARLGNPVSPEKLVDLMQEYDKDDSGQIEFNEFLLMFRNSLLDLKAMSAYMTNDDEPGTGSVIEPVEGDMTIIFSEQELDEIIATNPNKLVVIFAALTWCRPCKGMQRPVQKLAEHYKDHIVFVKLFGNANKQTKSIFKERYQIRSTPCFITLKNGQPVYTQTGSNKEKLEAGLRSMLSNPPVGMIYPSADLPSRVSAL</sequence>
<dbReference type="InterPro" id="IPR018247">
    <property type="entry name" value="EF_Hand_1_Ca_BS"/>
</dbReference>
<evidence type="ECO:0000313" key="6">
    <source>
        <dbReference type="Proteomes" id="UP000747399"/>
    </source>
</evidence>
<dbReference type="PROSITE" id="PS00018">
    <property type="entry name" value="EF_HAND_1"/>
    <property type="match status" value="4"/>
</dbReference>
<evidence type="ECO:0000259" key="3">
    <source>
        <dbReference type="PROSITE" id="PS50222"/>
    </source>
</evidence>
<dbReference type="Gene3D" id="1.10.238.10">
    <property type="entry name" value="EF-hand"/>
    <property type="match status" value="2"/>
</dbReference>
<dbReference type="InterPro" id="IPR050145">
    <property type="entry name" value="Centrin_CML-like"/>
</dbReference>
<gene>
    <name evidence="5" type="ORF">Vafri_19668</name>
</gene>
<dbReference type="SUPFAM" id="SSF47473">
    <property type="entry name" value="EF-hand"/>
    <property type="match status" value="1"/>
</dbReference>
<dbReference type="PROSITE" id="PS51352">
    <property type="entry name" value="THIOREDOXIN_2"/>
    <property type="match status" value="1"/>
</dbReference>
<comment type="caution">
    <text evidence="5">The sequence shown here is derived from an EMBL/GenBank/DDBJ whole genome shotgun (WGS) entry which is preliminary data.</text>
</comment>
<dbReference type="AlphaFoldDB" id="A0A8J4BS76"/>
<dbReference type="InterPro" id="IPR002048">
    <property type="entry name" value="EF_hand_dom"/>
</dbReference>
<evidence type="ECO:0000256" key="1">
    <source>
        <dbReference type="ARBA" id="ARBA00022737"/>
    </source>
</evidence>
<name>A0A8J4BS76_9CHLO</name>
<feature type="domain" description="EF-hand" evidence="3">
    <location>
        <begin position="208"/>
        <end position="243"/>
    </location>
</feature>
<feature type="domain" description="EF-hand" evidence="3">
    <location>
        <begin position="172"/>
        <end position="207"/>
    </location>
</feature>
<dbReference type="FunFam" id="1.10.238.10:FF:000003">
    <property type="entry name" value="Calmodulin A"/>
    <property type="match status" value="1"/>
</dbReference>
<dbReference type="CDD" id="cd02947">
    <property type="entry name" value="TRX_family"/>
    <property type="match status" value="1"/>
</dbReference>
<organism evidence="5 6">
    <name type="scientific">Volvox africanus</name>
    <dbReference type="NCBI Taxonomy" id="51714"/>
    <lineage>
        <taxon>Eukaryota</taxon>
        <taxon>Viridiplantae</taxon>
        <taxon>Chlorophyta</taxon>
        <taxon>core chlorophytes</taxon>
        <taxon>Chlorophyceae</taxon>
        <taxon>CS clade</taxon>
        <taxon>Chlamydomonadales</taxon>
        <taxon>Volvocaceae</taxon>
        <taxon>Volvox</taxon>
    </lineage>
</organism>
<dbReference type="Pfam" id="PF13499">
    <property type="entry name" value="EF-hand_7"/>
    <property type="match status" value="2"/>
</dbReference>
<dbReference type="InterPro" id="IPR013766">
    <property type="entry name" value="Thioredoxin_domain"/>
</dbReference>
<dbReference type="PROSITE" id="PS50222">
    <property type="entry name" value="EF_HAND_2"/>
    <property type="match status" value="4"/>
</dbReference>
<feature type="domain" description="Thioredoxin" evidence="4">
    <location>
        <begin position="240"/>
        <end position="379"/>
    </location>
</feature>
<evidence type="ECO:0000256" key="2">
    <source>
        <dbReference type="ARBA" id="ARBA00022837"/>
    </source>
</evidence>
<dbReference type="Proteomes" id="UP000747399">
    <property type="component" value="Unassembled WGS sequence"/>
</dbReference>
<dbReference type="PANTHER" id="PTHR23050">
    <property type="entry name" value="CALCIUM BINDING PROTEIN"/>
    <property type="match status" value="1"/>
</dbReference>
<proteinExistence type="predicted"/>